<feature type="transmembrane region" description="Helical" evidence="1">
    <location>
        <begin position="122"/>
        <end position="144"/>
    </location>
</feature>
<evidence type="ECO:0000313" key="3">
    <source>
        <dbReference type="EMBL" id="EKF19417.1"/>
    </source>
</evidence>
<keyword evidence="1" id="KW-0472">Membrane</keyword>
<keyword evidence="1" id="KW-1133">Transmembrane helix</keyword>
<evidence type="ECO:0000256" key="1">
    <source>
        <dbReference type="SAM" id="Phobius"/>
    </source>
</evidence>
<comment type="caution">
    <text evidence="3">The sequence shown here is derived from an EMBL/GenBank/DDBJ whole genome shotgun (WGS) entry which is preliminary data.</text>
</comment>
<keyword evidence="4" id="KW-1185">Reference proteome</keyword>
<gene>
    <name evidence="3" type="ORF">NA2_07994</name>
</gene>
<feature type="transmembrane region" description="Helical" evidence="1">
    <location>
        <begin position="98"/>
        <end position="115"/>
    </location>
</feature>
<keyword evidence="1" id="KW-0812">Transmembrane</keyword>
<dbReference type="PATRIC" id="fig|391937.3.peg.1643"/>
<sequence length="147" mass="15244">MAVFLIVVVAISVLVVLETGVSHGDGSIGGAVFPMVLGILALVLATLKLVALTVMARPAPRRAAASMDAAHSKGKVLGAVAVTGIYFAALAIPWVHFIAATAAFVLVLTLLLVGWRGLRFAVSGSAISVVFATAVYFAFTRLFFMDI</sequence>
<dbReference type="Pfam" id="PF07331">
    <property type="entry name" value="TctB"/>
    <property type="match status" value="1"/>
</dbReference>
<dbReference type="Proteomes" id="UP000006786">
    <property type="component" value="Unassembled WGS sequence"/>
</dbReference>
<dbReference type="eggNOG" id="ENOG502ZGZP">
    <property type="taxonomic scope" value="Bacteria"/>
</dbReference>
<accession>K2MQ22</accession>
<protein>
    <recommendedName>
        <fullName evidence="2">DUF1468 domain-containing protein</fullName>
    </recommendedName>
</protein>
<dbReference type="STRING" id="391937.NA2_07994"/>
<feature type="transmembrane region" description="Helical" evidence="1">
    <location>
        <begin position="76"/>
        <end position="92"/>
    </location>
</feature>
<name>K2MQ22_9HYPH</name>
<proteinExistence type="predicted"/>
<feature type="domain" description="DUF1468" evidence="2">
    <location>
        <begin position="3"/>
        <end position="143"/>
    </location>
</feature>
<evidence type="ECO:0000259" key="2">
    <source>
        <dbReference type="Pfam" id="PF07331"/>
    </source>
</evidence>
<feature type="transmembrane region" description="Helical" evidence="1">
    <location>
        <begin position="34"/>
        <end position="55"/>
    </location>
</feature>
<dbReference type="RefSeq" id="WP_008596075.1">
    <property type="nucleotide sequence ID" value="NZ_AMRM01000007.1"/>
</dbReference>
<dbReference type="EMBL" id="AMRM01000007">
    <property type="protein sequence ID" value="EKF19417.1"/>
    <property type="molecule type" value="Genomic_DNA"/>
</dbReference>
<evidence type="ECO:0000313" key="4">
    <source>
        <dbReference type="Proteomes" id="UP000006786"/>
    </source>
</evidence>
<dbReference type="AlphaFoldDB" id="K2MQ22"/>
<reference evidence="3 4" key="1">
    <citation type="journal article" date="2012" name="J. Bacteriol.">
        <title>Genome Sequence of Nitratireductor pacificus Type Strain pht-3B.</title>
        <authorList>
            <person name="Lai Q."/>
            <person name="Li G."/>
            <person name="Shao Z."/>
        </authorList>
    </citation>
    <scope>NUCLEOTIDE SEQUENCE [LARGE SCALE GENOMIC DNA]</scope>
    <source>
        <strain evidence="4">pht-3B</strain>
    </source>
</reference>
<organism evidence="3 4">
    <name type="scientific">Nitratireductor pacificus pht-3B</name>
    <dbReference type="NCBI Taxonomy" id="391937"/>
    <lineage>
        <taxon>Bacteria</taxon>
        <taxon>Pseudomonadati</taxon>
        <taxon>Pseudomonadota</taxon>
        <taxon>Alphaproteobacteria</taxon>
        <taxon>Hyphomicrobiales</taxon>
        <taxon>Phyllobacteriaceae</taxon>
        <taxon>Nitratireductor</taxon>
    </lineage>
</organism>
<dbReference type="InterPro" id="IPR009936">
    <property type="entry name" value="DUF1468"/>
</dbReference>